<feature type="chain" id="PRO_5031449071" evidence="9">
    <location>
        <begin position="28"/>
        <end position="696"/>
    </location>
</feature>
<reference evidence="11 12" key="1">
    <citation type="submission" date="2020-08" db="EMBL/GenBank/DDBJ databases">
        <title>The Agave Microbiome: Exploring the role of microbial communities in plant adaptations to desert environments.</title>
        <authorList>
            <person name="Partida-Martinez L.P."/>
        </authorList>
    </citation>
    <scope>NUCLEOTIDE SEQUENCE [LARGE SCALE GENOMIC DNA]</scope>
    <source>
        <strain evidence="11 12">AT3.2</strain>
    </source>
</reference>
<feature type="compositionally biased region" description="Low complexity" evidence="8">
    <location>
        <begin position="664"/>
        <end position="683"/>
    </location>
</feature>
<organism evidence="11 12">
    <name type="scientific">Massilia aurea</name>
    <dbReference type="NCBI Taxonomy" id="373040"/>
    <lineage>
        <taxon>Bacteria</taxon>
        <taxon>Pseudomonadati</taxon>
        <taxon>Pseudomonadota</taxon>
        <taxon>Betaproteobacteria</taxon>
        <taxon>Burkholderiales</taxon>
        <taxon>Oxalobacteraceae</taxon>
        <taxon>Telluria group</taxon>
        <taxon>Massilia</taxon>
    </lineage>
</organism>
<evidence type="ECO:0000259" key="10">
    <source>
        <dbReference type="SMART" id="SM00965"/>
    </source>
</evidence>
<dbReference type="AlphaFoldDB" id="A0A7W9U613"/>
<dbReference type="InterPro" id="IPR004846">
    <property type="entry name" value="T2SS/T3SS_dom"/>
</dbReference>
<feature type="compositionally biased region" description="Low complexity" evidence="8">
    <location>
        <begin position="611"/>
        <end position="623"/>
    </location>
</feature>
<dbReference type="Pfam" id="PF03958">
    <property type="entry name" value="Secretin_N"/>
    <property type="match status" value="1"/>
</dbReference>
<name>A0A7W9U613_9BURK</name>
<dbReference type="InterPro" id="IPR038591">
    <property type="entry name" value="NolW-like_sf"/>
</dbReference>
<feature type="region of interest" description="Disordered" evidence="8">
    <location>
        <begin position="601"/>
        <end position="696"/>
    </location>
</feature>
<keyword evidence="4" id="KW-0472">Membrane</keyword>
<keyword evidence="3 9" id="KW-0732">Signal</keyword>
<dbReference type="GO" id="GO:0015627">
    <property type="term" value="C:type II protein secretion system complex"/>
    <property type="evidence" value="ECO:0007669"/>
    <property type="project" value="TreeGrafter"/>
</dbReference>
<protein>
    <submittedName>
        <fullName evidence="11">General secretion pathway protein D</fullName>
    </submittedName>
</protein>
<dbReference type="Gene3D" id="3.30.1370.130">
    <property type="match status" value="1"/>
</dbReference>
<dbReference type="InterPro" id="IPR050810">
    <property type="entry name" value="Bact_Secretion_Sys_Channel"/>
</dbReference>
<evidence type="ECO:0000256" key="6">
    <source>
        <dbReference type="RuleBase" id="RU004003"/>
    </source>
</evidence>
<dbReference type="EMBL" id="JACHBX010000001">
    <property type="protein sequence ID" value="MBB6132276.1"/>
    <property type="molecule type" value="Genomic_DNA"/>
</dbReference>
<evidence type="ECO:0000256" key="2">
    <source>
        <dbReference type="ARBA" id="ARBA00022448"/>
    </source>
</evidence>
<evidence type="ECO:0000256" key="7">
    <source>
        <dbReference type="RuleBase" id="RU004004"/>
    </source>
</evidence>
<dbReference type="GO" id="GO:0009306">
    <property type="term" value="P:protein secretion"/>
    <property type="evidence" value="ECO:0007669"/>
    <property type="project" value="InterPro"/>
</dbReference>
<dbReference type="InterPro" id="IPR011990">
    <property type="entry name" value="TPR-like_helical_dom_sf"/>
</dbReference>
<evidence type="ECO:0000256" key="3">
    <source>
        <dbReference type="ARBA" id="ARBA00022729"/>
    </source>
</evidence>
<dbReference type="GO" id="GO:0009279">
    <property type="term" value="C:cell outer membrane"/>
    <property type="evidence" value="ECO:0007669"/>
    <property type="project" value="UniProtKB-SubCell"/>
</dbReference>
<keyword evidence="12" id="KW-1185">Reference proteome</keyword>
<accession>A0A7W9U613</accession>
<dbReference type="PROSITE" id="PS51257">
    <property type="entry name" value="PROKAR_LIPOPROTEIN"/>
    <property type="match status" value="1"/>
</dbReference>
<dbReference type="PRINTS" id="PR00811">
    <property type="entry name" value="BCTERIALGSPD"/>
</dbReference>
<comment type="caution">
    <text evidence="11">The sequence shown here is derived from an EMBL/GenBank/DDBJ whole genome shotgun (WGS) entry which is preliminary data.</text>
</comment>
<feature type="compositionally biased region" description="Pro residues" evidence="8">
    <location>
        <begin position="684"/>
        <end position="696"/>
    </location>
</feature>
<feature type="domain" description="Secretin/TonB short N-terminal" evidence="10">
    <location>
        <begin position="208"/>
        <end position="259"/>
    </location>
</feature>
<evidence type="ECO:0000256" key="8">
    <source>
        <dbReference type="SAM" id="MobiDB-lite"/>
    </source>
</evidence>
<feature type="region of interest" description="Disordered" evidence="8">
    <location>
        <begin position="564"/>
        <end position="584"/>
    </location>
</feature>
<evidence type="ECO:0000256" key="9">
    <source>
        <dbReference type="SAM" id="SignalP"/>
    </source>
</evidence>
<comment type="similarity">
    <text evidence="6">Belongs to the bacterial secretin family.</text>
</comment>
<keyword evidence="2 7" id="KW-0813">Transport</keyword>
<dbReference type="Gene3D" id="1.25.40.10">
    <property type="entry name" value="Tetratricopeptide repeat domain"/>
    <property type="match status" value="1"/>
</dbReference>
<evidence type="ECO:0000256" key="5">
    <source>
        <dbReference type="ARBA" id="ARBA00023237"/>
    </source>
</evidence>
<comment type="subcellular location">
    <subcellularLocation>
        <location evidence="7">Cell outer membrane</location>
    </subcellularLocation>
    <subcellularLocation>
        <location evidence="1">Membrane</location>
    </subcellularLocation>
</comment>
<dbReference type="Pfam" id="PF00263">
    <property type="entry name" value="Secretin"/>
    <property type="match status" value="1"/>
</dbReference>
<dbReference type="InterPro" id="IPR011662">
    <property type="entry name" value="Secretin/TonB_short_N"/>
</dbReference>
<dbReference type="Proteomes" id="UP000540787">
    <property type="component" value="Unassembled WGS sequence"/>
</dbReference>
<proteinExistence type="inferred from homology"/>
<keyword evidence="5" id="KW-0998">Cell outer membrane</keyword>
<dbReference type="InterPro" id="IPR005644">
    <property type="entry name" value="NolW-like"/>
</dbReference>
<sequence length="696" mass="74155">MMARLPMRGLTLLLLPFLLAGCAAQRAYQEGNALVAQDKVGAGLAKYQEALASDPGNPEYKAAYLRARDGAVVRMVEAADRALAAGQIDVASNEYRRVQTIDPGNDRARAGLRQVEADRRHAAALIEARAAFEKGDIDTARDKLAAVLTERPAHEAARLLLLEIDEKAAAAPSGPAALAASYRKPISLEFRDAPLKQVFEIISRHSGLNFIFDKDVKADTRTSIFLKNSTVEAAVYYLLMTNQLERQVMDGNTILIYPNVAAKLREYQEMTVKTFFLANADAKSIANTFKTILKSRDVVVDEKLNLVILRDNPEAIRIATQLVALQDVPEPEVMLDVEVLEINRSSVMDLGINWPSSLGFSPLTSFDGNVLTIDQLRGLNSSTITTGPISATLNASKTDGDTTTLANPRIRVRNKEKAKIVIGDKIPNISATVSSGIGGFASDNITYLDVGLTLNVEPTIYLNNEVAIRINLEVSTLGERVETRNGTVAYRIGSRSATTMLQLKDGENQVLAGLISNEDRSSGTKVPGVGDLPIVGRLFGSQTDSNGRTEILLSITPRIVRAVQRPPASASEFGAGTEASFRRRPDNAVRAQVLLPATGARPVTPAPALAPPATVTTTTVTTPVAPPPAQEPATSFSVPPSALPATPQLGSPPSAPPGQPVTTPESVPASASASAPEAEAQPAAYPPGVTPPVPQR</sequence>
<dbReference type="SMART" id="SM00965">
    <property type="entry name" value="STN"/>
    <property type="match status" value="1"/>
</dbReference>
<evidence type="ECO:0000313" key="12">
    <source>
        <dbReference type="Proteomes" id="UP000540787"/>
    </source>
</evidence>
<evidence type="ECO:0000313" key="11">
    <source>
        <dbReference type="EMBL" id="MBB6132276.1"/>
    </source>
</evidence>
<evidence type="ECO:0000256" key="1">
    <source>
        <dbReference type="ARBA" id="ARBA00004370"/>
    </source>
</evidence>
<evidence type="ECO:0000256" key="4">
    <source>
        <dbReference type="ARBA" id="ARBA00023136"/>
    </source>
</evidence>
<dbReference type="Gene3D" id="3.30.1370.120">
    <property type="match status" value="1"/>
</dbReference>
<dbReference type="PANTHER" id="PTHR30332:SF17">
    <property type="entry name" value="TYPE IV PILIATION SYSTEM PROTEIN DR_0774-RELATED"/>
    <property type="match status" value="1"/>
</dbReference>
<dbReference type="PRINTS" id="PR01032">
    <property type="entry name" value="PHAGEIV"/>
</dbReference>
<dbReference type="PANTHER" id="PTHR30332">
    <property type="entry name" value="PROBABLE GENERAL SECRETION PATHWAY PROTEIN D"/>
    <property type="match status" value="1"/>
</dbReference>
<feature type="signal peptide" evidence="9">
    <location>
        <begin position="1"/>
        <end position="27"/>
    </location>
</feature>
<dbReference type="SUPFAM" id="SSF48452">
    <property type="entry name" value="TPR-like"/>
    <property type="match status" value="1"/>
</dbReference>
<gene>
    <name evidence="11" type="ORF">HD842_000387</name>
</gene>
<dbReference type="Pfam" id="PF07660">
    <property type="entry name" value="STN"/>
    <property type="match status" value="1"/>
</dbReference>
<dbReference type="InterPro" id="IPR001775">
    <property type="entry name" value="GspD/PilQ"/>
</dbReference>